<keyword evidence="4" id="KW-0969">Cilium</keyword>
<evidence type="ECO:0000259" key="8">
    <source>
        <dbReference type="Pfam" id="PF24529"/>
    </source>
</evidence>
<dbReference type="GO" id="GO:0060271">
    <property type="term" value="P:cilium assembly"/>
    <property type="evidence" value="ECO:0007669"/>
    <property type="project" value="TreeGrafter"/>
</dbReference>
<name>A0A8J4WID7_9TREM</name>
<feature type="region of interest" description="Disordered" evidence="6">
    <location>
        <begin position="185"/>
        <end position="209"/>
    </location>
</feature>
<dbReference type="EMBL" id="LUCH01001107">
    <property type="protein sequence ID" value="KAF5403658.1"/>
    <property type="molecule type" value="Genomic_DNA"/>
</dbReference>
<dbReference type="GO" id="GO:0005737">
    <property type="term" value="C:cytoplasm"/>
    <property type="evidence" value="ECO:0007669"/>
    <property type="project" value="UniProtKB-SubCell"/>
</dbReference>
<feature type="compositionally biased region" description="Basic and acidic residues" evidence="6">
    <location>
        <begin position="193"/>
        <end position="202"/>
    </location>
</feature>
<evidence type="ECO:0000256" key="2">
    <source>
        <dbReference type="ARBA" id="ARBA00004496"/>
    </source>
</evidence>
<evidence type="ECO:0000313" key="10">
    <source>
        <dbReference type="Proteomes" id="UP000748531"/>
    </source>
</evidence>
<comment type="caution">
    <text evidence="9">The sequence shown here is derived from an EMBL/GenBank/DDBJ whole genome shotgun (WGS) entry which is preliminary data.</text>
</comment>
<keyword evidence="5" id="KW-0966">Cell projection</keyword>
<dbReference type="Gene3D" id="2.60.40.10">
    <property type="entry name" value="Immunoglobulins"/>
    <property type="match status" value="2"/>
</dbReference>
<dbReference type="OrthoDB" id="10060824at2759"/>
<feature type="compositionally biased region" description="Low complexity" evidence="6">
    <location>
        <begin position="1569"/>
        <end position="1581"/>
    </location>
</feature>
<feature type="compositionally biased region" description="Basic and acidic residues" evidence="6">
    <location>
        <begin position="1555"/>
        <end position="1566"/>
    </location>
</feature>
<evidence type="ECO:0000256" key="1">
    <source>
        <dbReference type="ARBA" id="ARBA00004138"/>
    </source>
</evidence>
<evidence type="ECO:0000256" key="3">
    <source>
        <dbReference type="ARBA" id="ARBA00022490"/>
    </source>
</evidence>
<feature type="domain" description="HYDIN/VesB/CFA65-like Ig-like" evidence="7">
    <location>
        <begin position="272"/>
        <end position="340"/>
    </location>
</feature>
<evidence type="ECO:0000256" key="4">
    <source>
        <dbReference type="ARBA" id="ARBA00023069"/>
    </source>
</evidence>
<reference evidence="9" key="1">
    <citation type="submission" date="2019-05" db="EMBL/GenBank/DDBJ databases">
        <title>Annotation for the trematode Paragonimus heterotremus.</title>
        <authorList>
            <person name="Choi Y.-J."/>
        </authorList>
    </citation>
    <scope>NUCLEOTIDE SEQUENCE</scope>
    <source>
        <strain evidence="9">LC</strain>
    </source>
</reference>
<keyword evidence="10" id="KW-1185">Reference proteome</keyword>
<protein>
    <recommendedName>
        <fullName evidence="11">Calponin-homology (CH) domain-containing protein</fullName>
    </recommendedName>
</protein>
<evidence type="ECO:0000259" key="7">
    <source>
        <dbReference type="Pfam" id="PF22544"/>
    </source>
</evidence>
<proteinExistence type="predicted"/>
<feature type="domain" description="Cilia- and flagella-associated protein 47" evidence="8">
    <location>
        <begin position="1364"/>
        <end position="1527"/>
    </location>
</feature>
<dbReference type="Pfam" id="PF24529">
    <property type="entry name" value="CFAP47"/>
    <property type="match status" value="1"/>
</dbReference>
<feature type="region of interest" description="Disordered" evidence="6">
    <location>
        <begin position="1316"/>
        <end position="1340"/>
    </location>
</feature>
<sequence length="1909" mass="211232">MEHSALLKLHVQEDLFYCKDRLVVTVDGVTFKVPIEISPPRPCLSLPASVDFGVIVKENRVISRHVYLSNDGHEPGSFSIKPVSNELLDVSPLTGIVPAMSQLKINEDPTQSQPDTKYTDILDSLIEVSPDHGHLNAFDTTPIVFQLRPRWKTPKLGFISYPELPPVKPFSVYLLIKKVEIGAADESTGNDTDDSKLSKDDSPQTYDGPQTLEVIVTGTLIPVQMAIKPAVEDMQPNANSNSVITSRKSLSSTIHDVHGDMFTAKLPGNRLMIDFGKCKVGESRRMEFRLLNQAKELPIRYTLPRVAHFIPRPASGVIKPNSQLMISVEFVPKQYGYFETNQHVLALGSRIDPQAGKKTDRHVIYETSLVFRGACVSEKILPSVRFNPGIVPLITNEVGIGTDLVKYGSKTACPRMALIGHTGAQSVLGLPAHVQRDWRAFLEQLKEQPGNQEIAQWIAFPNDRAASIRPCDRVKSIRTPFCRILRYTYHDPDYELTDQELQQRLANIAPYAALIRKHAELISQIERDATLIQWEAEPNNGLVPFDADTEIKPLSISELGMHDRDNIQQMRRKTKLIDTNSVAQAQHIAANNEKQITYAIGPTNEIEEAECSKILSPKELHQIAVRPSTVDFGDVCPNTSKTFAVKVVNPLDQCILLDLDLSVEELCQTCPSSYLIRPKSMVEIAIILKADRLGKFQKNLNFSINGHHKSNLVICATIVPVRLEIDPPTLELTMSDATFGLVSESGLRGVVLLRNPLHARTHFVWELTERTATVFTVRPTKGVHVGGSSFVSFGIENLGLTEALVELNFTDHPEFSISDQPYRQSETGQKNFVDMQARCLEVPTHQAFHPDEECDTTSSGKLIVGRNSKQVKAKGKILIPANFHWEGCLCFSPTEVGVHDFALAITVNKMPISVIQSELPEMSDMKEELTRDENPKLFVHRILGVGIRQSITVDPKDGNVFFTINLNPVDQTSRQTVSQKLTLTCVDNAPVGWALGLIGVHQFNKNGKGLLELKDQNDTLLTPNVDGVLEGTLANINDRFQFVLRCTPHLHPFGAEAQPGSSPSDKVSSKPGSFQLSIPLWLNKSVGKSDRPESVHGEGSLERTLYRCFQIQIRVTEAHLICSPSRVLFPTIPPGCEVRQIVELRSTRVDRSLSLSVCWPLPENAQPETVGHTADLECPFTVEFPDGHASQSDCKTGSSSFDRRQADWRIACVAVPVSAAVDNSLTSWFDFVSRQPNSFNIGFAKNSLDVERKLAKVKLIDSGTHLKHLYNLTGEIQLIQSCTGPDGSQQSLVSITNSSGHVNGSLGLPTTESLYSDSGTHLTVPDVTESGRASPENDVPIRRPETEVDEMITRSVGLLHACLTHLCEGKAPPGVPTTITYPVNRPKDALAIVFFHLASLVTFVRSQGGCLPHVLPEHLMNPTDYNKWYSLDYPGLTESGRVVKLATSTMFDPRRSVMSFGSTGESHHDTDQEQSASVALDVRACDTQSGCDATSNLPLRVLLKLDAETFEHVSKRCWTDLMLQLLKRIQVSKLSGIRRPFHKFSSSLSDAQLSEKRGVTTHEKPELLSTTCETSPTSPTPDIQTSNKRIKSSSSSLAASAVLQLQTDNASTSNCYSTSERVLLTWTNYCFDHGRTIIWHNTKTEQPSRLIINFDFDFSDGLVLACLVGLYVPSVTVTSVSSPCYELKDVELTVTNPYNQGGYFNITTIESPQNLFQTVCHVRGLQCPAFRLTHTESTNMSTAMDKMASSTECWTEAMTEDLSEETFRCFDSSGTLQSFFCRESGLLLDAYSMNTVVAKTVLIDEKGTKQPEEDLQHTTVNAAAQKSVHVVYLPLSLGVRHCCLMFTNEQIGEFFVLFRGSADLPKPSTIPFISNTDVPNTGKQVKPGYRLTSAVAAACEYFIKLPFIS</sequence>
<organism evidence="9 10">
    <name type="scientific">Paragonimus heterotremus</name>
    <dbReference type="NCBI Taxonomy" id="100268"/>
    <lineage>
        <taxon>Eukaryota</taxon>
        <taxon>Metazoa</taxon>
        <taxon>Spiralia</taxon>
        <taxon>Lophotrochozoa</taxon>
        <taxon>Platyhelminthes</taxon>
        <taxon>Trematoda</taxon>
        <taxon>Digenea</taxon>
        <taxon>Plagiorchiida</taxon>
        <taxon>Troglotremata</taxon>
        <taxon>Troglotrematidae</taxon>
        <taxon>Paragonimus</taxon>
    </lineage>
</organism>
<keyword evidence="3" id="KW-0963">Cytoplasm</keyword>
<evidence type="ECO:0000313" key="9">
    <source>
        <dbReference type="EMBL" id="KAF5403658.1"/>
    </source>
</evidence>
<evidence type="ECO:0000256" key="5">
    <source>
        <dbReference type="ARBA" id="ARBA00023273"/>
    </source>
</evidence>
<dbReference type="PANTHER" id="PTHR45912">
    <property type="entry name" value="CILIA- AND FLAGELLA-ASSOCIATED PROTEIN 47"/>
    <property type="match status" value="1"/>
</dbReference>
<comment type="subcellular location">
    <subcellularLocation>
        <location evidence="1">Cell projection</location>
        <location evidence="1">Cilium</location>
    </subcellularLocation>
    <subcellularLocation>
        <location evidence="2">Cytoplasm</location>
    </subcellularLocation>
</comment>
<accession>A0A8J4WID7</accession>
<evidence type="ECO:0000256" key="6">
    <source>
        <dbReference type="SAM" id="MobiDB-lite"/>
    </source>
</evidence>
<evidence type="ECO:0008006" key="11">
    <source>
        <dbReference type="Google" id="ProtNLM"/>
    </source>
</evidence>
<dbReference type="InterPro" id="IPR013783">
    <property type="entry name" value="Ig-like_fold"/>
</dbReference>
<dbReference type="PANTHER" id="PTHR45912:SF3">
    <property type="entry name" value="CILIA- AND FLAGELLA-ASSOCIATED PROTEIN 47"/>
    <property type="match status" value="1"/>
</dbReference>
<dbReference type="Pfam" id="PF22544">
    <property type="entry name" value="HYDIN_VesB_CFA65-like_Ig"/>
    <property type="match status" value="1"/>
</dbReference>
<dbReference type="InterPro" id="IPR053879">
    <property type="entry name" value="HYDIN_VesB_CFA65-like_Ig"/>
</dbReference>
<feature type="region of interest" description="Disordered" evidence="6">
    <location>
        <begin position="1555"/>
        <end position="1589"/>
    </location>
</feature>
<dbReference type="GO" id="GO:0005929">
    <property type="term" value="C:cilium"/>
    <property type="evidence" value="ECO:0007669"/>
    <property type="project" value="UniProtKB-SubCell"/>
</dbReference>
<dbReference type="InterPro" id="IPR056343">
    <property type="entry name" value="CFAP47_dom"/>
</dbReference>
<gene>
    <name evidence="9" type="ORF">PHET_02731</name>
</gene>
<dbReference type="Proteomes" id="UP000748531">
    <property type="component" value="Unassembled WGS sequence"/>
</dbReference>